<keyword evidence="3" id="KW-1185">Reference proteome</keyword>
<gene>
    <name evidence="2" type="ORF">BN1180_05358</name>
</gene>
<evidence type="ECO:0000313" key="3">
    <source>
        <dbReference type="Proteomes" id="UP000182110"/>
    </source>
</evidence>
<dbReference type="EMBL" id="CCXW01000002">
    <property type="protein sequence ID" value="CEG24543.1"/>
    <property type="molecule type" value="Genomic_DNA"/>
</dbReference>
<dbReference type="RefSeq" id="WP_072273894.1">
    <property type="nucleotide sequence ID" value="NZ_CCXW01000002.1"/>
</dbReference>
<protein>
    <recommendedName>
        <fullName evidence="4">Lipoprotein</fullName>
    </recommendedName>
</protein>
<feature type="chain" id="PRO_5043013737" description="Lipoprotein" evidence="1">
    <location>
        <begin position="22"/>
        <end position="153"/>
    </location>
</feature>
<accession>A0AAN2TPV9</accession>
<dbReference type="Proteomes" id="UP000182110">
    <property type="component" value="Unassembled WGS sequence"/>
</dbReference>
<dbReference type="AlphaFoldDB" id="A0AAN2TPV9"/>
<comment type="caution">
    <text evidence="2">The sequence shown here is derived from an EMBL/GenBank/DDBJ whole genome shotgun (WGS) entry which is preliminary data.</text>
</comment>
<keyword evidence="1" id="KW-0732">Signal</keyword>
<reference evidence="2 3" key="1">
    <citation type="journal article" date="2014" name="Genome Announc.">
        <title>Genome Sequence of Bacillus simplex Strain P558, Isolated from a Human Fecal Sample.</title>
        <authorList>
            <person name="Croce O."/>
            <person name="Hugon P."/>
            <person name="Lagier J.C."/>
            <person name="Bibi F."/>
            <person name="Robert C."/>
            <person name="Azhar E.I."/>
            <person name="Raoult D."/>
            <person name="Fournier P.E."/>
        </authorList>
    </citation>
    <scope>NUCLEOTIDE SEQUENCE [LARGE SCALE GENOMIC DNA]</scope>
    <source>
        <strain evidence="2 3">P558</strain>
    </source>
</reference>
<feature type="signal peptide" evidence="1">
    <location>
        <begin position="1"/>
        <end position="21"/>
    </location>
</feature>
<dbReference type="PROSITE" id="PS51257">
    <property type="entry name" value="PROKAR_LIPOPROTEIN"/>
    <property type="match status" value="1"/>
</dbReference>
<proteinExistence type="predicted"/>
<sequence length="153" mass="17363">MDLKKVFSGCLVLLLVFVVSACESDGVNGGIGKATELDLKEVKAFMDDKKTGFLYVKSAFDSESDKESDRMKLSEIERVAEAEKIDFYVFDAKELPTSELYEQDTSKRTLEQYSGTFAFYQEGEIKEELDFTEISEDDVSGEVEKFVQNMKHD</sequence>
<name>A0AAN2TPV9_9BACI</name>
<evidence type="ECO:0000256" key="1">
    <source>
        <dbReference type="SAM" id="SignalP"/>
    </source>
</evidence>
<evidence type="ECO:0000313" key="2">
    <source>
        <dbReference type="EMBL" id="CEG24543.1"/>
    </source>
</evidence>
<organism evidence="2 3">
    <name type="scientific">Peribacillus simplex</name>
    <dbReference type="NCBI Taxonomy" id="1478"/>
    <lineage>
        <taxon>Bacteria</taxon>
        <taxon>Bacillati</taxon>
        <taxon>Bacillota</taxon>
        <taxon>Bacilli</taxon>
        <taxon>Bacillales</taxon>
        <taxon>Bacillaceae</taxon>
        <taxon>Peribacillus</taxon>
    </lineage>
</organism>
<evidence type="ECO:0008006" key="4">
    <source>
        <dbReference type="Google" id="ProtNLM"/>
    </source>
</evidence>